<keyword evidence="2" id="KW-0808">Transferase</keyword>
<dbReference type="PROSITE" id="PS51186">
    <property type="entry name" value="GNAT"/>
    <property type="match status" value="1"/>
</dbReference>
<dbReference type="InterPro" id="IPR000182">
    <property type="entry name" value="GNAT_dom"/>
</dbReference>
<dbReference type="InterPro" id="IPR016181">
    <property type="entry name" value="Acyl_CoA_acyltransferase"/>
</dbReference>
<reference evidence="2 3" key="1">
    <citation type="journal article" date="2015" name="BMC Genomics">
        <title>Comparative genomics of Fructobacillus spp. and Leuconostoc spp. reveals niche-specific evolution of Fructobacillus spp.</title>
        <authorList>
            <person name="Endo A."/>
            <person name="Tanizawa Y."/>
            <person name="Tanaka N."/>
            <person name="Maeno S."/>
            <person name="Kumar H."/>
            <person name="Shiwa Y."/>
            <person name="Okada S."/>
            <person name="Yoshikawa H."/>
            <person name="Dicks L."/>
            <person name="Nakagawa J."/>
            <person name="Arita M."/>
        </authorList>
    </citation>
    <scope>NUCLEOTIDE SEQUENCE [LARGE SCALE GENOMIC DNA]</scope>
    <source>
        <strain evidence="2 3">DSM 15468</strain>
    </source>
</reference>
<dbReference type="Gene3D" id="3.40.630.30">
    <property type="match status" value="1"/>
</dbReference>
<sequence length="152" mass="17535">MWQIKKMTELTANEFYQSLKLRIDTFVVEQNRIYHELDDKDPQAIHVFFQDNQTAPVLAYARVFWNNDHVTFGRVVTSPNARGTGLGHDLMVQILAVCQANWPNEPIEIESQEQVVGFYEKFGFQALAEPFIFEGTPHVTMRRTSSQSTPNN</sequence>
<dbReference type="Proteomes" id="UP000061227">
    <property type="component" value="Unassembled WGS sequence"/>
</dbReference>
<name>A0A3F3H732_9LACO</name>
<evidence type="ECO:0000313" key="3">
    <source>
        <dbReference type="Proteomes" id="UP000061227"/>
    </source>
</evidence>
<proteinExistence type="predicted"/>
<dbReference type="STRING" id="220714.SAMN05660469_0534"/>
<keyword evidence="3" id="KW-1185">Reference proteome</keyword>
<dbReference type="AlphaFoldDB" id="A0A3F3H732"/>
<evidence type="ECO:0000259" key="1">
    <source>
        <dbReference type="PROSITE" id="PS51186"/>
    </source>
</evidence>
<dbReference type="OrthoDB" id="9796171at2"/>
<dbReference type="Pfam" id="PF13673">
    <property type="entry name" value="Acetyltransf_10"/>
    <property type="match status" value="1"/>
</dbReference>
<accession>A0A3F3H732</accession>
<evidence type="ECO:0000313" key="2">
    <source>
        <dbReference type="EMBL" id="GAP02599.1"/>
    </source>
</evidence>
<dbReference type="CDD" id="cd04301">
    <property type="entry name" value="NAT_SF"/>
    <property type="match status" value="1"/>
</dbReference>
<dbReference type="RefSeq" id="WP_059376818.1">
    <property type="nucleotide sequence ID" value="NZ_DF968064.1"/>
</dbReference>
<dbReference type="EMBL" id="DF968064">
    <property type="protein sequence ID" value="GAP02599.1"/>
    <property type="molecule type" value="Genomic_DNA"/>
</dbReference>
<dbReference type="GO" id="GO:0016747">
    <property type="term" value="F:acyltransferase activity, transferring groups other than amino-acyl groups"/>
    <property type="evidence" value="ECO:0007669"/>
    <property type="project" value="InterPro"/>
</dbReference>
<organism evidence="2 3">
    <name type="scientific">Fructobacillus pseudoficulneus</name>
    <dbReference type="NCBI Taxonomy" id="220714"/>
    <lineage>
        <taxon>Bacteria</taxon>
        <taxon>Bacillati</taxon>
        <taxon>Bacillota</taxon>
        <taxon>Bacilli</taxon>
        <taxon>Lactobacillales</taxon>
        <taxon>Lactobacillaceae</taxon>
        <taxon>Fructobacillus</taxon>
    </lineage>
</organism>
<feature type="domain" description="N-acetyltransferase" evidence="1">
    <location>
        <begin position="5"/>
        <end position="146"/>
    </location>
</feature>
<gene>
    <name evidence="2" type="ORF">FPFC_020460</name>
</gene>
<protein>
    <submittedName>
        <fullName evidence="2">GNAT family acetyltransferase</fullName>
    </submittedName>
</protein>
<dbReference type="SUPFAM" id="SSF55729">
    <property type="entry name" value="Acyl-CoA N-acyltransferases (Nat)"/>
    <property type="match status" value="1"/>
</dbReference>